<name>A0A6V8LKD3_9ACTN</name>
<gene>
    <name evidence="1" type="ORF">Prum_087310</name>
</gene>
<sequence length="465" mass="50804">MCPLLEGAMSFKEVLREKVHELKGEALDAYAAELERRGLGFDADGELLSLPDSSYPGYALEYIQAERDAYRRFTQSLDELVTRFEGYYELSPHPFTVMRDKLGGRHEDEGHSWTPYGKVHRAADQWVGDVKVMIDWEDWAGDGAAAFLLTFIAPFETAAAQQMACLRELTVITESYRQAALKGQKDLINIARLGIAAFAAINPTSANTDPAAPGWGNTFSLFSIVLSAVGLTIATGGADIVIGGTSLAFSTVSTLMSVTEETDPGQMVVTGATAQDVVLSTWDALTEFDRRLADNDDVIRGALDTDLNSTTCYASPTLAREPNPGITIGDDTFRTMSVQSVPGTPIGRDKVVVSIMELYRAGYVDLPNAADLYQQARDVLYQLEIPFDQTFLAPTSYPLFNTARDRLRDVFTYVENDLRYVATALIEAADCYHLTDEQGAEVIRQKDLLVPPAGPHVPGIVSGIS</sequence>
<dbReference type="Proteomes" id="UP000482960">
    <property type="component" value="Unassembled WGS sequence"/>
</dbReference>
<dbReference type="EMBL" id="BLPG01000001">
    <property type="protein sequence ID" value="GFJ95089.1"/>
    <property type="molecule type" value="Genomic_DNA"/>
</dbReference>
<reference evidence="1 2" key="2">
    <citation type="submission" date="2020-03" db="EMBL/GenBank/DDBJ databases">
        <authorList>
            <person name="Ichikawa N."/>
            <person name="Kimura A."/>
            <person name="Kitahashi Y."/>
            <person name="Uohara A."/>
        </authorList>
    </citation>
    <scope>NUCLEOTIDE SEQUENCE [LARGE SCALE GENOMIC DNA]</scope>
    <source>
        <strain evidence="1 2">NBRC 108638</strain>
    </source>
</reference>
<comment type="caution">
    <text evidence="1">The sequence shown here is derived from an EMBL/GenBank/DDBJ whole genome shotgun (WGS) entry which is preliminary data.</text>
</comment>
<organism evidence="1 2">
    <name type="scientific">Phytohabitans rumicis</name>
    <dbReference type="NCBI Taxonomy" id="1076125"/>
    <lineage>
        <taxon>Bacteria</taxon>
        <taxon>Bacillati</taxon>
        <taxon>Actinomycetota</taxon>
        <taxon>Actinomycetes</taxon>
        <taxon>Micromonosporales</taxon>
        <taxon>Micromonosporaceae</taxon>
    </lineage>
</organism>
<proteinExistence type="predicted"/>
<reference evidence="1 2" key="1">
    <citation type="submission" date="2020-03" db="EMBL/GenBank/DDBJ databases">
        <title>Whole genome shotgun sequence of Phytohabitans rumicis NBRC 108638.</title>
        <authorList>
            <person name="Komaki H."/>
            <person name="Tamura T."/>
        </authorList>
    </citation>
    <scope>NUCLEOTIDE SEQUENCE [LARGE SCALE GENOMIC DNA]</scope>
    <source>
        <strain evidence="1 2">NBRC 108638</strain>
    </source>
</reference>
<dbReference type="AlphaFoldDB" id="A0A6V8LKD3"/>
<protein>
    <submittedName>
        <fullName evidence="1">Uncharacterized protein</fullName>
    </submittedName>
</protein>
<evidence type="ECO:0000313" key="1">
    <source>
        <dbReference type="EMBL" id="GFJ95089.1"/>
    </source>
</evidence>
<accession>A0A6V8LKD3</accession>
<evidence type="ECO:0000313" key="2">
    <source>
        <dbReference type="Proteomes" id="UP000482960"/>
    </source>
</evidence>
<keyword evidence="2" id="KW-1185">Reference proteome</keyword>